<feature type="compositionally biased region" description="Basic and acidic residues" evidence="1">
    <location>
        <begin position="668"/>
        <end position="679"/>
    </location>
</feature>
<feature type="compositionally biased region" description="Polar residues" evidence="1">
    <location>
        <begin position="532"/>
        <end position="558"/>
    </location>
</feature>
<name>A0A8H7VRU8_9FUNG</name>
<feature type="region of interest" description="Disordered" evidence="1">
    <location>
        <begin position="1006"/>
        <end position="1049"/>
    </location>
</feature>
<comment type="caution">
    <text evidence="3">The sequence shown here is derived from an EMBL/GenBank/DDBJ whole genome shotgun (WGS) entry which is preliminary data.</text>
</comment>
<feature type="region of interest" description="Disordered" evidence="1">
    <location>
        <begin position="485"/>
        <end position="574"/>
    </location>
</feature>
<dbReference type="PROSITE" id="PS50003">
    <property type="entry name" value="PH_DOMAIN"/>
    <property type="match status" value="1"/>
</dbReference>
<feature type="compositionally biased region" description="Polar residues" evidence="1">
    <location>
        <begin position="1246"/>
        <end position="1258"/>
    </location>
</feature>
<proteinExistence type="predicted"/>
<feature type="compositionally biased region" description="Basic and acidic residues" evidence="1">
    <location>
        <begin position="1227"/>
        <end position="1238"/>
    </location>
</feature>
<dbReference type="InterPro" id="IPR001849">
    <property type="entry name" value="PH_domain"/>
</dbReference>
<evidence type="ECO:0000313" key="3">
    <source>
        <dbReference type="EMBL" id="KAG2230750.1"/>
    </source>
</evidence>
<dbReference type="Proteomes" id="UP000613177">
    <property type="component" value="Unassembled WGS sequence"/>
</dbReference>
<evidence type="ECO:0000256" key="1">
    <source>
        <dbReference type="SAM" id="MobiDB-lite"/>
    </source>
</evidence>
<reference evidence="3" key="1">
    <citation type="submission" date="2021-01" db="EMBL/GenBank/DDBJ databases">
        <title>Metabolic potential, ecology and presence of endohyphal bacteria is reflected in genomic diversity of Mucoromycotina.</title>
        <authorList>
            <person name="Muszewska A."/>
            <person name="Okrasinska A."/>
            <person name="Steczkiewicz K."/>
            <person name="Drgas O."/>
            <person name="Orlowska M."/>
            <person name="Perlinska-Lenart U."/>
            <person name="Aleksandrzak-Piekarczyk T."/>
            <person name="Szatraj K."/>
            <person name="Zielenkiewicz U."/>
            <person name="Pilsyk S."/>
            <person name="Malc E."/>
            <person name="Mieczkowski P."/>
            <person name="Kruszewska J.S."/>
            <person name="Biernat P."/>
            <person name="Pawlowska J."/>
        </authorList>
    </citation>
    <scope>NUCLEOTIDE SEQUENCE</scope>
    <source>
        <strain evidence="3">WA0000018081</strain>
    </source>
</reference>
<feature type="compositionally biased region" description="Basic and acidic residues" evidence="1">
    <location>
        <begin position="404"/>
        <end position="421"/>
    </location>
</feature>
<sequence>MDPTIEEALVSEWTTAVEALDTDSIQELFDIQPSLLWTPLSPLGHLETDFAHFIRRLKEHKILGTSIRPVYALHHILYDYGVPDDEWAPERIELVEFILKNTKGNELNTCFWGEEENTVMHLAYFIQQPELIQQLKEHGALETITNKLDHLPTIQPQVKLLISKPAPKERVLATNNASDRFKRLRELAESPNLNKPTTERQNSTRRYFQPGHLEERRRRVLSEEEQAELDKKNLLRQKEVDQLAQRSAVKNNPLFKKFEEERLLKDQKQAKRTPSITAASAVRDRKKLLGAADQIRRTSRVINSLKDRSYVTTSVFRQTQETEPTVHHTGNTLHVPTLAQLRAGTPSPNLSPSVSPSVSPNASPHTIETPKKIEETKVEAIVTPKETDTVINVADRLIDDKKTYEKKQENSASNNDKRGVTDEELESLSVGRLGERELNNQSKKTKKEIDIASNKVKDIVNVHERLFDENDVEIVPIGKKFAVWKKEDEDSGTNSDDSSSSVKRVPKETTSDKQSLDDKANRLELKQKEGSLEQTEASPKQKLENLSSSINATPLEKQTSSEEKAKLTKPSTVAKEPPKESFVVKGRVLLVDEQAALDGQNSSVPVKEKTEYSYQYKNVPKDEPVTVVDTVTEDYKPVGGDQLKDTEKTRAVSDNKPAVVITPNDYNHQSKETENKRSLSDNTPVAPSIVSASVSALNDRQANDILNSKLSEKEASRSIFSDTSIASGHVPKSVTDNATLGNNSKDTEKPQSISTAKVATSGVIGAVAINELISSDTCSSTDSDSSVIVDTPVDGKSVSGTIQMQNSLDQINDISPKENSELDVVFMTDTTRSTISPLNNQLNASTNDRNTFTPLFDDDINAPEDIPGHTSEDDDMVTSSFLDDLTFEDNIVPSMRAEDTSNQQPKLIVENETSPIPTLTNQIESNHEKLSRTMVEVEPTPQYEDTSSDEDDYTDTTHTQYIDKGSKSTDTLYANTFNSLGPNHPKEEEASRVLHLEINTNKSQMMIEEESDEDEATTPTLANPYHKKMMAEEESSSSDDEDDESRQEWQSAYNGLVADQQQLEFEDDVLQQQQRRQLRGRESISSDLDETSILQTLSYQNENRVSKWGSKRQSGSQRNHWSVGMQDATMKRESMLSKNESIAASSEAGSEQWFDPEETWNEQEELRRQSMLVSGFHAAALEEETYDDDYYYRHSGSSINTNSETYSYKNSNSTENTALDEDEDEDERKQNDLYRQEILEEEDDYYSTNLHTVNNASKTRGESSYYHGGQTDNEQEEGEIVVFMDQFSSPPEPVSTRQMQSGQASEGITTSFYNNSSSTTHIIEQQKPVTITNFSTSTLSVNNQRDDDEISLIKVPSRTVAIAEAGSKQEYVPHDPNNPRVEDISHYMNKLPTFEKGNTDTAVHGGSAFDTSADIVSDNEPTVVKRAISTSQQNGQPLEQSRGIPNAHEINTEFSMFMDKRASNEDHPYKVSMSSIDTSRFGKMYIGVSGAHNMLLPLPKEITYVRCVISDGEYEYMSRYEILAPQILMDYECIIDTKPGMIITVSLHVRPDYHVKPRTGWSRWFTSIRKQKEHLSGYVHPEDGAIGQTRFAVDHMVPGCHKKTYEAHFDCFNSWYARTNRERARREQFGDDEDFLKIVGKLNVEMLYLPVSNPSPVPRSLRECDLTLKIRQWHDTCWQSGYLSTRRQGLKIWERHYYRLIGSQLIGYTSDGLDRQVWDHYNMSDVLQLSAAADKVIVTLLEDDEKVFSQESIHAENHKGFFRLAFPDYHLDCVSDDLEESEEWVKTLKSMIGRVPLRLPFSD</sequence>
<feature type="region of interest" description="Disordered" evidence="1">
    <location>
        <begin position="1198"/>
        <end position="1274"/>
    </location>
</feature>
<feature type="region of interest" description="Disordered" evidence="1">
    <location>
        <begin position="660"/>
        <end position="685"/>
    </location>
</feature>
<feature type="compositionally biased region" description="Low complexity" evidence="1">
    <location>
        <begin position="492"/>
        <end position="501"/>
    </location>
</feature>
<feature type="compositionally biased region" description="Basic and acidic residues" evidence="1">
    <location>
        <begin position="505"/>
        <end position="531"/>
    </location>
</feature>
<feature type="compositionally biased region" description="Polar residues" evidence="1">
    <location>
        <begin position="191"/>
        <end position="206"/>
    </location>
</feature>
<feature type="region of interest" description="Disordered" evidence="1">
    <location>
        <begin position="190"/>
        <end position="212"/>
    </location>
</feature>
<feature type="region of interest" description="Disordered" evidence="1">
    <location>
        <begin position="342"/>
        <end position="372"/>
    </location>
</feature>
<feature type="domain" description="PH" evidence="2">
    <location>
        <begin position="1676"/>
        <end position="1793"/>
    </location>
</feature>
<feature type="compositionally biased region" description="Acidic residues" evidence="1">
    <location>
        <begin position="1032"/>
        <end position="1045"/>
    </location>
</feature>
<dbReference type="SUPFAM" id="SSF50729">
    <property type="entry name" value="PH domain-like"/>
    <property type="match status" value="1"/>
</dbReference>
<dbReference type="Gene3D" id="2.30.29.30">
    <property type="entry name" value="Pleckstrin-homology domain (PH domain)/Phosphotyrosine-binding domain (PTB)"/>
    <property type="match status" value="1"/>
</dbReference>
<feature type="region of interest" description="Disordered" evidence="1">
    <location>
        <begin position="727"/>
        <end position="753"/>
    </location>
</feature>
<organism evidence="3 4">
    <name type="scientific">Thamnidium elegans</name>
    <dbReference type="NCBI Taxonomy" id="101142"/>
    <lineage>
        <taxon>Eukaryota</taxon>
        <taxon>Fungi</taxon>
        <taxon>Fungi incertae sedis</taxon>
        <taxon>Mucoromycota</taxon>
        <taxon>Mucoromycotina</taxon>
        <taxon>Mucoromycetes</taxon>
        <taxon>Mucorales</taxon>
        <taxon>Mucorineae</taxon>
        <taxon>Mucoraceae</taxon>
        <taxon>Thamnidium</taxon>
    </lineage>
</organism>
<evidence type="ECO:0000313" key="4">
    <source>
        <dbReference type="Proteomes" id="UP000613177"/>
    </source>
</evidence>
<evidence type="ECO:0000259" key="2">
    <source>
        <dbReference type="PROSITE" id="PS50003"/>
    </source>
</evidence>
<feature type="compositionally biased region" description="Polar residues" evidence="1">
    <location>
        <begin position="1198"/>
        <end position="1217"/>
    </location>
</feature>
<feature type="region of interest" description="Disordered" evidence="1">
    <location>
        <begin position="939"/>
        <end position="962"/>
    </location>
</feature>
<protein>
    <recommendedName>
        <fullName evidence="2">PH domain-containing protein</fullName>
    </recommendedName>
</protein>
<feature type="region of interest" description="Disordered" evidence="1">
    <location>
        <begin position="404"/>
        <end position="446"/>
    </location>
</feature>
<feature type="compositionally biased region" description="Low complexity" evidence="1">
    <location>
        <begin position="346"/>
        <end position="364"/>
    </location>
</feature>
<keyword evidence="4" id="KW-1185">Reference proteome</keyword>
<dbReference type="EMBL" id="JAEPRE010000185">
    <property type="protein sequence ID" value="KAG2230750.1"/>
    <property type="molecule type" value="Genomic_DNA"/>
</dbReference>
<feature type="compositionally biased region" description="Acidic residues" evidence="1">
    <location>
        <begin position="1007"/>
        <end position="1016"/>
    </location>
</feature>
<accession>A0A8H7VRU8</accession>
<dbReference type="InterPro" id="IPR011993">
    <property type="entry name" value="PH-like_dom_sf"/>
</dbReference>
<feature type="compositionally biased region" description="Polar residues" evidence="1">
    <location>
        <begin position="734"/>
        <end position="753"/>
    </location>
</feature>
<gene>
    <name evidence="3" type="ORF">INT48_006338</name>
</gene>